<organism evidence="1 2">
    <name type="scientific">Streptomyces capoamus</name>
    <dbReference type="NCBI Taxonomy" id="68183"/>
    <lineage>
        <taxon>Bacteria</taxon>
        <taxon>Bacillati</taxon>
        <taxon>Actinomycetota</taxon>
        <taxon>Actinomycetes</taxon>
        <taxon>Kitasatosporales</taxon>
        <taxon>Streptomycetaceae</taxon>
        <taxon>Streptomyces</taxon>
    </lineage>
</organism>
<dbReference type="Proteomes" id="UP000619355">
    <property type="component" value="Unassembled WGS sequence"/>
</dbReference>
<dbReference type="AlphaFoldDB" id="A0A919EZL5"/>
<dbReference type="RefSeq" id="WP_189984574.1">
    <property type="nucleotide sequence ID" value="NZ_BNBF01000017.1"/>
</dbReference>
<sequence>MNRPRCPRGHFLPAAGTCRCTRPRIGADLWGQGRRIRSREMTTVDVVGGYL</sequence>
<evidence type="ECO:0000313" key="2">
    <source>
        <dbReference type="Proteomes" id="UP000619355"/>
    </source>
</evidence>
<gene>
    <name evidence="1" type="ORF">GCM10018980_51380</name>
</gene>
<proteinExistence type="predicted"/>
<protein>
    <submittedName>
        <fullName evidence="1">Uncharacterized protein</fullName>
    </submittedName>
</protein>
<name>A0A919EZL5_9ACTN</name>
<accession>A0A919EZL5</accession>
<evidence type="ECO:0000313" key="1">
    <source>
        <dbReference type="EMBL" id="GHG61880.1"/>
    </source>
</evidence>
<reference evidence="2" key="1">
    <citation type="journal article" date="2019" name="Int. J. Syst. Evol. Microbiol.">
        <title>The Global Catalogue of Microorganisms (GCM) 10K type strain sequencing project: providing services to taxonomists for standard genome sequencing and annotation.</title>
        <authorList>
            <consortium name="The Broad Institute Genomics Platform"/>
            <consortium name="The Broad Institute Genome Sequencing Center for Infectious Disease"/>
            <person name="Wu L."/>
            <person name="Ma J."/>
        </authorList>
    </citation>
    <scope>NUCLEOTIDE SEQUENCE [LARGE SCALE GENOMIC DNA]</scope>
    <source>
        <strain evidence="2">JCM 4253</strain>
    </source>
</reference>
<comment type="caution">
    <text evidence="1">The sequence shown here is derived from an EMBL/GenBank/DDBJ whole genome shotgun (WGS) entry which is preliminary data.</text>
</comment>
<keyword evidence="2" id="KW-1185">Reference proteome</keyword>
<dbReference type="EMBL" id="BNBF01000017">
    <property type="protein sequence ID" value="GHG61880.1"/>
    <property type="molecule type" value="Genomic_DNA"/>
</dbReference>